<sequence>MIEITSWNQNAIRFIDPPQFTWQPVKGAAAYEIQFAAADNHAVKNVTKESTFDFSTYWNQFPLGEVYWVVIAKDTNGKVFEQSKMQRFTKVPDFDGEIEVPENWEESALRNTTWLLAFSNPEEELPLLMRSSAVTLYESTIDYRTEGSQHEIVYPALHYPSYIFLFLEVSRRLPDTVLGARAHQLALFIGDWLISHTLNSDWKCSRFPISAWITGDISEEHIPERGCTTVFRAARVGEAMLSLYHSSGDARYLDYAEHLADTLAGMQNEDGSWPYRVNPETGDVVEEYTSSGILIAKFLDGMQQVGHRDSYQSAINKAIRWTLDHPVRTNRWQGMYEDVKEQPPYSNLENWDACEMIRFLCKYADEIPSAIDIAESINRFVEDQFVIFGPHVNHLACQTVYPTVMEQYIFYFPMEVHTGNWLMSLISLHQATKKEIYKIKSLRAANAITRMQHAEGRYSTSGVDWRFGTHLDPSFADWYGCNAIAALSLLKCQDYFKTL</sequence>
<comment type="caution">
    <text evidence="1">The sequence shown here is derived from an EMBL/GenBank/DDBJ whole genome shotgun (WGS) entry which is preliminary data.</text>
</comment>
<dbReference type="Gene3D" id="2.60.40.10">
    <property type="entry name" value="Immunoglobulins"/>
    <property type="match status" value="1"/>
</dbReference>
<gene>
    <name evidence="1" type="ORF">DFP98_119122</name>
</gene>
<keyword evidence="2" id="KW-1185">Reference proteome</keyword>
<dbReference type="OrthoDB" id="5166346at2"/>
<dbReference type="Gene3D" id="1.50.10.20">
    <property type="match status" value="1"/>
</dbReference>
<dbReference type="Proteomes" id="UP000256977">
    <property type="component" value="Unassembled WGS sequence"/>
</dbReference>
<evidence type="ECO:0000313" key="2">
    <source>
        <dbReference type="Proteomes" id="UP000256977"/>
    </source>
</evidence>
<dbReference type="InterPro" id="IPR013783">
    <property type="entry name" value="Ig-like_fold"/>
</dbReference>
<dbReference type="GO" id="GO:0005975">
    <property type="term" value="P:carbohydrate metabolic process"/>
    <property type="evidence" value="ECO:0007669"/>
    <property type="project" value="InterPro"/>
</dbReference>
<proteinExistence type="predicted"/>
<protein>
    <submittedName>
        <fullName evidence="1">Uncharacterized protein</fullName>
    </submittedName>
</protein>
<organism evidence="1 2">
    <name type="scientific">Cohnella phaseoli</name>
    <dbReference type="NCBI Taxonomy" id="456490"/>
    <lineage>
        <taxon>Bacteria</taxon>
        <taxon>Bacillati</taxon>
        <taxon>Bacillota</taxon>
        <taxon>Bacilli</taxon>
        <taxon>Bacillales</taxon>
        <taxon>Paenibacillaceae</taxon>
        <taxon>Cohnella</taxon>
    </lineage>
</organism>
<dbReference type="AlphaFoldDB" id="A0A3D9IUR7"/>
<name>A0A3D9IUR7_9BACL</name>
<dbReference type="SUPFAM" id="SSF48208">
    <property type="entry name" value="Six-hairpin glycosidases"/>
    <property type="match status" value="1"/>
</dbReference>
<dbReference type="InterPro" id="IPR008928">
    <property type="entry name" value="6-hairpin_glycosidase_sf"/>
</dbReference>
<dbReference type="RefSeq" id="WP_116062883.1">
    <property type="nucleotide sequence ID" value="NZ_QRDZ01000019.1"/>
</dbReference>
<reference evidence="1 2" key="1">
    <citation type="submission" date="2018-07" db="EMBL/GenBank/DDBJ databases">
        <title>Genomic Encyclopedia of Type Strains, Phase III (KMG-III): the genomes of soil and plant-associated and newly described type strains.</title>
        <authorList>
            <person name="Whitman W."/>
        </authorList>
    </citation>
    <scope>NUCLEOTIDE SEQUENCE [LARGE SCALE GENOMIC DNA]</scope>
    <source>
        <strain evidence="1 2">CECT 7287</strain>
    </source>
</reference>
<evidence type="ECO:0000313" key="1">
    <source>
        <dbReference type="EMBL" id="RED65482.1"/>
    </source>
</evidence>
<dbReference type="EMBL" id="QRDZ01000019">
    <property type="protein sequence ID" value="RED65482.1"/>
    <property type="molecule type" value="Genomic_DNA"/>
</dbReference>
<accession>A0A3D9IUR7</accession>